<protein>
    <submittedName>
        <fullName evidence="1">Uncharacterized protein</fullName>
    </submittedName>
</protein>
<accession>A0A8S5RE04</accession>
<dbReference type="EMBL" id="BK059093">
    <property type="protein sequence ID" value="DAE29362.1"/>
    <property type="molecule type" value="Genomic_DNA"/>
</dbReference>
<name>A0A8S5RE04_9VIRU</name>
<proteinExistence type="predicted"/>
<sequence length="47" mass="5429">MLLEVHDLSRFSTIVNYVDGQYLWVMSKKPIKNLIDGSMNNIPFTTV</sequence>
<evidence type="ECO:0000313" key="1">
    <source>
        <dbReference type="EMBL" id="DAE29362.1"/>
    </source>
</evidence>
<reference evidence="1" key="1">
    <citation type="journal article" date="2021" name="Proc. Natl. Acad. Sci. U.S.A.">
        <title>A Catalog of Tens of Thousands of Viruses from Human Metagenomes Reveals Hidden Associations with Chronic Diseases.</title>
        <authorList>
            <person name="Tisza M.J."/>
            <person name="Buck C.B."/>
        </authorList>
    </citation>
    <scope>NUCLEOTIDE SEQUENCE</scope>
    <source>
        <strain evidence="1">Ctx9V1</strain>
    </source>
</reference>
<organism evidence="1">
    <name type="scientific">virus sp. ctx9V1</name>
    <dbReference type="NCBI Taxonomy" id="2828001"/>
    <lineage>
        <taxon>Viruses</taxon>
    </lineage>
</organism>